<sequence>MGFLFDFEGFLSLGVVHILLCRVLGLELDTSSDLRQYSCVGPCTSGSFGLVLINFVGRGLGTFRKGLVLWSISSWLSNSVVLELEANRLILYLIGQIKFGELVGSRDL</sequence>
<dbReference type="EMBL" id="QKWP01001452">
    <property type="protein sequence ID" value="RIB08859.1"/>
    <property type="molecule type" value="Genomic_DNA"/>
</dbReference>
<keyword evidence="2" id="KW-1185">Reference proteome</keyword>
<evidence type="ECO:0000313" key="2">
    <source>
        <dbReference type="Proteomes" id="UP000266673"/>
    </source>
</evidence>
<dbReference type="AlphaFoldDB" id="A0A397UJ98"/>
<comment type="caution">
    <text evidence="1">The sequence shown here is derived from an EMBL/GenBank/DDBJ whole genome shotgun (WGS) entry which is preliminary data.</text>
</comment>
<evidence type="ECO:0000313" key="1">
    <source>
        <dbReference type="EMBL" id="RIB08859.1"/>
    </source>
</evidence>
<name>A0A397UJ98_9GLOM</name>
<dbReference type="Proteomes" id="UP000266673">
    <property type="component" value="Unassembled WGS sequence"/>
</dbReference>
<organism evidence="1 2">
    <name type="scientific">Gigaspora rosea</name>
    <dbReference type="NCBI Taxonomy" id="44941"/>
    <lineage>
        <taxon>Eukaryota</taxon>
        <taxon>Fungi</taxon>
        <taxon>Fungi incertae sedis</taxon>
        <taxon>Mucoromycota</taxon>
        <taxon>Glomeromycotina</taxon>
        <taxon>Glomeromycetes</taxon>
        <taxon>Diversisporales</taxon>
        <taxon>Gigasporaceae</taxon>
        <taxon>Gigaspora</taxon>
    </lineage>
</organism>
<reference evidence="1 2" key="1">
    <citation type="submission" date="2018-06" db="EMBL/GenBank/DDBJ databases">
        <title>Comparative genomics reveals the genomic features of Rhizophagus irregularis, R. cerebriforme, R. diaphanum and Gigaspora rosea, and their symbiotic lifestyle signature.</title>
        <authorList>
            <person name="Morin E."/>
            <person name="San Clemente H."/>
            <person name="Chen E.C.H."/>
            <person name="De La Providencia I."/>
            <person name="Hainaut M."/>
            <person name="Kuo A."/>
            <person name="Kohler A."/>
            <person name="Murat C."/>
            <person name="Tang N."/>
            <person name="Roy S."/>
            <person name="Loubradou J."/>
            <person name="Henrissat B."/>
            <person name="Grigoriev I.V."/>
            <person name="Corradi N."/>
            <person name="Roux C."/>
            <person name="Martin F.M."/>
        </authorList>
    </citation>
    <scope>NUCLEOTIDE SEQUENCE [LARGE SCALE GENOMIC DNA]</scope>
    <source>
        <strain evidence="1 2">DAOM 194757</strain>
    </source>
</reference>
<protein>
    <submittedName>
        <fullName evidence="1">Uncharacterized protein</fullName>
    </submittedName>
</protein>
<accession>A0A397UJ98</accession>
<proteinExistence type="predicted"/>
<gene>
    <name evidence="1" type="ORF">C2G38_2044803</name>
</gene>